<accession>A0ABR0K5H0</accession>
<evidence type="ECO:0000256" key="1">
    <source>
        <dbReference type="ARBA" id="ARBA00004141"/>
    </source>
</evidence>
<evidence type="ECO:0000313" key="4">
    <source>
        <dbReference type="EMBL" id="KAK5087440.1"/>
    </source>
</evidence>
<feature type="transmembrane region" description="Helical" evidence="3">
    <location>
        <begin position="397"/>
        <end position="414"/>
    </location>
</feature>
<feature type="transmembrane region" description="Helical" evidence="3">
    <location>
        <begin position="111"/>
        <end position="134"/>
    </location>
</feature>
<feature type="transmembrane region" description="Helical" evidence="3">
    <location>
        <begin position="196"/>
        <end position="215"/>
    </location>
</feature>
<keyword evidence="3" id="KW-1133">Transmembrane helix</keyword>
<dbReference type="PANTHER" id="PTHR23524:SF1">
    <property type="entry name" value="MRH DOMAIN-CONTAINING PROTEIN-RELATED"/>
    <property type="match status" value="1"/>
</dbReference>
<evidence type="ECO:0000256" key="3">
    <source>
        <dbReference type="SAM" id="Phobius"/>
    </source>
</evidence>
<feature type="transmembrane region" description="Helical" evidence="3">
    <location>
        <begin position="235"/>
        <end position="258"/>
    </location>
</feature>
<keyword evidence="3" id="KW-0812">Transmembrane</keyword>
<dbReference type="InterPro" id="IPR036259">
    <property type="entry name" value="MFS_trans_sf"/>
</dbReference>
<keyword evidence="3" id="KW-0472">Membrane</keyword>
<comment type="subcellular location">
    <subcellularLocation>
        <location evidence="1">Membrane</location>
        <topology evidence="1">Multi-pass membrane protein</topology>
    </subcellularLocation>
</comment>
<feature type="transmembrane region" description="Helical" evidence="3">
    <location>
        <begin position="81"/>
        <end position="99"/>
    </location>
</feature>
<dbReference type="Pfam" id="PF07690">
    <property type="entry name" value="MFS_1"/>
    <property type="match status" value="1"/>
</dbReference>
<dbReference type="InterPro" id="IPR011701">
    <property type="entry name" value="MFS"/>
</dbReference>
<comment type="caution">
    <text evidence="4">The sequence shown here is derived from an EMBL/GenBank/DDBJ whole genome shotgun (WGS) entry which is preliminary data.</text>
</comment>
<reference evidence="4 5" key="1">
    <citation type="submission" date="2023-08" db="EMBL/GenBank/DDBJ databases">
        <title>Black Yeasts Isolated from many extreme environments.</title>
        <authorList>
            <person name="Coleine C."/>
            <person name="Stajich J.E."/>
            <person name="Selbmann L."/>
        </authorList>
    </citation>
    <scope>NUCLEOTIDE SEQUENCE [LARGE SCALE GENOMIC DNA]</scope>
    <source>
        <strain evidence="4 5">CCFEE 5885</strain>
    </source>
</reference>
<dbReference type="SUPFAM" id="SSF103473">
    <property type="entry name" value="MFS general substrate transporter"/>
    <property type="match status" value="2"/>
</dbReference>
<gene>
    <name evidence="4" type="ORF">LTR24_006709</name>
</gene>
<protein>
    <recommendedName>
        <fullName evidence="6">MFS transporter</fullName>
    </recommendedName>
</protein>
<dbReference type="CDD" id="cd06174">
    <property type="entry name" value="MFS"/>
    <property type="match status" value="1"/>
</dbReference>
<evidence type="ECO:0000256" key="2">
    <source>
        <dbReference type="SAM" id="MobiDB-lite"/>
    </source>
</evidence>
<feature type="transmembrane region" description="Helical" evidence="3">
    <location>
        <begin position="536"/>
        <end position="558"/>
    </location>
</feature>
<evidence type="ECO:0008006" key="6">
    <source>
        <dbReference type="Google" id="ProtNLM"/>
    </source>
</evidence>
<dbReference type="Gene3D" id="1.20.1250.20">
    <property type="entry name" value="MFS general substrate transporter like domains"/>
    <property type="match status" value="1"/>
</dbReference>
<sequence length="564" mass="59581">MGMFTATRTQIATYLLCVCPFSIAFLVFLNSSVSFVVTDLIGREEGVGDAVGNLGFADELVALVACPLWGLLSDRIGVRTVCFIGYVIIGIALFLFVQAKTVYPELLLGRLFFSLGGAAASTMVTAILPTMSFVDESQSNGVHAEGQRRFNGHVQAPSMASEVTITPNNYRGDQPAGNDAGNQLREASTSDSPSKIAGFVGMATGCGALIALSIFLPLPARFQKAGAEPGPALQYSYYIVGAIAFVLAIVCLIGLHGLRSESKKGFRFLLQGGGMDSDNRSTRETASSTLGLLYHALLFGFTRKDIFIGYVGGFVARASSVGISLFVPLLVNAAFLSSGLCAPALTLGEPTGLPDIKRRCPRAYVVAAELTGASQLVALLCAPLFGYWSSRLSNKNIPLMFAAVAGIVGYPLFAKRFDPHDEDKAARGVAFLAVCLIGISQIGAIVCSLGILSSGVLKQQHDIDRRNTAPERNTPSVSDLREHTPLLGSIAGTQKSTIKMTELKGSIAGIYSFYGGAGILILTKAGGALFDKSTTAAPFYMMATFNAILLLATIAACFERPLIQ</sequence>
<feature type="transmembrane region" description="Helical" evidence="3">
    <location>
        <begin position="508"/>
        <end position="530"/>
    </location>
</feature>
<feature type="region of interest" description="Disordered" evidence="2">
    <location>
        <begin position="166"/>
        <end position="190"/>
    </location>
</feature>
<feature type="transmembrane region" description="Helical" evidence="3">
    <location>
        <begin position="429"/>
        <end position="457"/>
    </location>
</feature>
<dbReference type="EMBL" id="JAVRRG010000090">
    <property type="protein sequence ID" value="KAK5087440.1"/>
    <property type="molecule type" value="Genomic_DNA"/>
</dbReference>
<evidence type="ECO:0000313" key="5">
    <source>
        <dbReference type="Proteomes" id="UP001345013"/>
    </source>
</evidence>
<name>A0ABR0K5H0_9EURO</name>
<organism evidence="4 5">
    <name type="scientific">Lithohypha guttulata</name>
    <dbReference type="NCBI Taxonomy" id="1690604"/>
    <lineage>
        <taxon>Eukaryota</taxon>
        <taxon>Fungi</taxon>
        <taxon>Dikarya</taxon>
        <taxon>Ascomycota</taxon>
        <taxon>Pezizomycotina</taxon>
        <taxon>Eurotiomycetes</taxon>
        <taxon>Chaetothyriomycetidae</taxon>
        <taxon>Chaetothyriales</taxon>
        <taxon>Trichomeriaceae</taxon>
        <taxon>Lithohypha</taxon>
    </lineage>
</organism>
<dbReference type="PANTHER" id="PTHR23524">
    <property type="entry name" value="TRANSPORTER, PUTATIVE (AFU_ORTHOLOGUE AFUA_8G04850)-RELATED"/>
    <property type="match status" value="1"/>
</dbReference>
<proteinExistence type="predicted"/>
<feature type="transmembrane region" description="Helical" evidence="3">
    <location>
        <begin position="12"/>
        <end position="30"/>
    </location>
</feature>
<dbReference type="Proteomes" id="UP001345013">
    <property type="component" value="Unassembled WGS sequence"/>
</dbReference>
<keyword evidence="5" id="KW-1185">Reference proteome</keyword>
<feature type="transmembrane region" description="Helical" evidence="3">
    <location>
        <begin position="363"/>
        <end position="385"/>
    </location>
</feature>
<feature type="transmembrane region" description="Helical" evidence="3">
    <location>
        <begin position="50"/>
        <end position="69"/>
    </location>
</feature>